<protein>
    <recommendedName>
        <fullName evidence="9">Dynamin</fullName>
    </recommendedName>
</protein>
<dbReference type="GO" id="GO:0005737">
    <property type="term" value="C:cytoplasm"/>
    <property type="evidence" value="ECO:0007669"/>
    <property type="project" value="TreeGrafter"/>
</dbReference>
<feature type="region of interest" description="Disordered" evidence="4">
    <location>
        <begin position="521"/>
        <end position="614"/>
    </location>
</feature>
<dbReference type="SMART" id="SM00302">
    <property type="entry name" value="GED"/>
    <property type="match status" value="1"/>
</dbReference>
<name>A0A9W7ESE0_9STRA</name>
<dbReference type="GO" id="GO:0003924">
    <property type="term" value="F:GTPase activity"/>
    <property type="evidence" value="ECO:0007669"/>
    <property type="project" value="InterPro"/>
</dbReference>
<evidence type="ECO:0000313" key="7">
    <source>
        <dbReference type="EMBL" id="GMH88138.1"/>
    </source>
</evidence>
<dbReference type="FunFam" id="3.40.50.300:FF:001027">
    <property type="entry name" value="dynamin-related protein 3A"/>
    <property type="match status" value="1"/>
</dbReference>
<dbReference type="AlphaFoldDB" id="A0A9W7ESE0"/>
<dbReference type="InterPro" id="IPR022812">
    <property type="entry name" value="Dynamin"/>
</dbReference>
<dbReference type="PANTHER" id="PTHR11566:SF21">
    <property type="entry name" value="DYNAMIN RELATED PROTEIN 1, ISOFORM A"/>
    <property type="match status" value="1"/>
</dbReference>
<dbReference type="PRINTS" id="PR00195">
    <property type="entry name" value="DYNAMIN"/>
</dbReference>
<dbReference type="InterPro" id="IPR001401">
    <property type="entry name" value="Dynamin_GTPase"/>
</dbReference>
<dbReference type="Gene3D" id="3.40.50.300">
    <property type="entry name" value="P-loop containing nucleotide triphosphate hydrolases"/>
    <property type="match status" value="1"/>
</dbReference>
<evidence type="ECO:0000313" key="8">
    <source>
        <dbReference type="Proteomes" id="UP001165160"/>
    </source>
</evidence>
<dbReference type="InterPro" id="IPR020850">
    <property type="entry name" value="GED_dom"/>
</dbReference>
<keyword evidence="2 3" id="KW-0342">GTP-binding</keyword>
<dbReference type="InterPro" id="IPR000375">
    <property type="entry name" value="Dynamin_stalk"/>
</dbReference>
<dbReference type="InterPro" id="IPR027417">
    <property type="entry name" value="P-loop_NTPase"/>
</dbReference>
<comment type="caution">
    <text evidence="7">The sequence shown here is derived from an EMBL/GenBank/DDBJ whole genome shotgun (WGS) entry which is preliminary data.</text>
</comment>
<dbReference type="InterPro" id="IPR045063">
    <property type="entry name" value="Dynamin_N"/>
</dbReference>
<dbReference type="Pfam" id="PF00350">
    <property type="entry name" value="Dynamin_N"/>
    <property type="match status" value="1"/>
</dbReference>
<evidence type="ECO:0000259" key="6">
    <source>
        <dbReference type="PROSITE" id="PS51718"/>
    </source>
</evidence>
<evidence type="ECO:0000256" key="2">
    <source>
        <dbReference type="ARBA" id="ARBA00023134"/>
    </source>
</evidence>
<evidence type="ECO:0000256" key="3">
    <source>
        <dbReference type="RuleBase" id="RU003932"/>
    </source>
</evidence>
<dbReference type="EMBL" id="BRXX01000079">
    <property type="protein sequence ID" value="GMH88138.1"/>
    <property type="molecule type" value="Genomic_DNA"/>
</dbReference>
<dbReference type="GO" id="GO:0016020">
    <property type="term" value="C:membrane"/>
    <property type="evidence" value="ECO:0007669"/>
    <property type="project" value="TreeGrafter"/>
</dbReference>
<accession>A0A9W7ESE0</accession>
<dbReference type="Pfam" id="PF02212">
    <property type="entry name" value="GED"/>
    <property type="match status" value="1"/>
</dbReference>
<evidence type="ECO:0000259" key="5">
    <source>
        <dbReference type="PROSITE" id="PS51388"/>
    </source>
</evidence>
<gene>
    <name evidence="7" type="ORF">TrVE_jg13241</name>
</gene>
<dbReference type="PROSITE" id="PS51388">
    <property type="entry name" value="GED"/>
    <property type="match status" value="1"/>
</dbReference>
<feature type="domain" description="Dynamin-type G" evidence="6">
    <location>
        <begin position="22"/>
        <end position="304"/>
    </location>
</feature>
<feature type="domain" description="GED" evidence="5">
    <location>
        <begin position="625"/>
        <end position="716"/>
    </location>
</feature>
<dbReference type="GO" id="GO:0008017">
    <property type="term" value="F:microtubule binding"/>
    <property type="evidence" value="ECO:0007669"/>
    <property type="project" value="TreeGrafter"/>
</dbReference>
<dbReference type="Pfam" id="PF01031">
    <property type="entry name" value="Dynamin_M"/>
    <property type="match status" value="1"/>
</dbReference>
<dbReference type="PROSITE" id="PS00410">
    <property type="entry name" value="G_DYNAMIN_1"/>
    <property type="match status" value="1"/>
</dbReference>
<dbReference type="InterPro" id="IPR030381">
    <property type="entry name" value="G_DYNAMIN_dom"/>
</dbReference>
<dbReference type="PROSITE" id="PS51718">
    <property type="entry name" value="G_DYNAMIN_2"/>
    <property type="match status" value="1"/>
</dbReference>
<comment type="similarity">
    <text evidence="3">Belongs to the TRAFAC class dynamin-like GTPase superfamily. Dynamin/Fzo/YdjA family.</text>
</comment>
<dbReference type="Gene3D" id="1.20.120.1240">
    <property type="entry name" value="Dynamin, middle domain"/>
    <property type="match status" value="1"/>
</dbReference>
<evidence type="ECO:0000256" key="1">
    <source>
        <dbReference type="ARBA" id="ARBA00022741"/>
    </source>
</evidence>
<reference evidence="8" key="1">
    <citation type="journal article" date="2023" name="Commun. Biol.">
        <title>Genome analysis of Parmales, the sister group of diatoms, reveals the evolutionary specialization of diatoms from phago-mixotrophs to photoautotrophs.</title>
        <authorList>
            <person name="Ban H."/>
            <person name="Sato S."/>
            <person name="Yoshikawa S."/>
            <person name="Yamada K."/>
            <person name="Nakamura Y."/>
            <person name="Ichinomiya M."/>
            <person name="Sato N."/>
            <person name="Blanc-Mathieu R."/>
            <person name="Endo H."/>
            <person name="Kuwata A."/>
            <person name="Ogata H."/>
        </authorList>
    </citation>
    <scope>NUCLEOTIDE SEQUENCE [LARGE SCALE GENOMIC DNA]</scope>
    <source>
        <strain evidence="8">NIES 3699</strain>
    </source>
</reference>
<feature type="compositionally biased region" description="Basic and acidic residues" evidence="4">
    <location>
        <begin position="553"/>
        <end position="573"/>
    </location>
</feature>
<dbReference type="Proteomes" id="UP001165160">
    <property type="component" value="Unassembled WGS sequence"/>
</dbReference>
<dbReference type="InterPro" id="IPR019762">
    <property type="entry name" value="Dynamin_GTPase_CS"/>
</dbReference>
<organism evidence="7 8">
    <name type="scientific">Triparma verrucosa</name>
    <dbReference type="NCBI Taxonomy" id="1606542"/>
    <lineage>
        <taxon>Eukaryota</taxon>
        <taxon>Sar</taxon>
        <taxon>Stramenopiles</taxon>
        <taxon>Ochrophyta</taxon>
        <taxon>Bolidophyceae</taxon>
        <taxon>Parmales</taxon>
        <taxon>Triparmaceae</taxon>
        <taxon>Triparma</taxon>
    </lineage>
</organism>
<sequence length="718" mass="79827">MEQLIPIVNKLQDVFGAIGQSPIDLPQIVTIGSQSSGKSSVLENVVGKGFLPRGTGIVTRRPLVLQLYNTSNHSIPTSPNAISSSLRNEWGEFLHLPGEKFYSFDEIRDEIVRETDRSTGRNKGISNKSINLKIYSPRVLNLTLVDLPGITKVSVGDQPADIEDQIREMCLHYISNPNAIILAVTAGNTDLANSDALKMARSVDPEGNRTIGVLTKLDLMDPGTDASDMLNNRIIPLRRGYVGVINRGQRDISQRKSIKEGLRKEMEFFKSHPAYRSLQHRCGTTTLAKMLNSILMHHIRDCLPEIKNRITGMMADIQQELDALGTPTGDISRATLGGSLLGLLSKFAASFGNAVDGKGSSADGVEMNELYGGARISYIFNEIFGRSLMMIDPFDGLTDEDIRTAICNANGPRPSLFVPEISFDLLVRRQISRLEQPGLQCIDLVYDELQRMSSQCEPTELQRFPDLRDRMCDTVSNLLRRCVSPTQMMISNLIKVELAYINTSHPDFIGGSRAVAQLMERMSREEGVESSPNPPAAPNKSGDSDGPSTPAADHSEGDYADSHHRGGERDEKGGLMSFIFGGKKDNRRRSSIGGMGSPSNMVKLPQVPDTMRNNEMPTDRERIETEIIKSLIESYFNIVRKNFLDMVPKTIMYFLVNHSKDSIQNELVSELYKENEIADLLRETDDVAQRRRTCAEMRGLLGRALEIVNEVRDFNTFK</sequence>
<dbReference type="GO" id="GO:0005874">
    <property type="term" value="C:microtubule"/>
    <property type="evidence" value="ECO:0007669"/>
    <property type="project" value="TreeGrafter"/>
</dbReference>
<evidence type="ECO:0000256" key="4">
    <source>
        <dbReference type="SAM" id="MobiDB-lite"/>
    </source>
</evidence>
<dbReference type="GO" id="GO:0005525">
    <property type="term" value="F:GTP binding"/>
    <property type="evidence" value="ECO:0007669"/>
    <property type="project" value="UniProtKB-KW"/>
</dbReference>
<keyword evidence="1 3" id="KW-0547">Nucleotide-binding</keyword>
<dbReference type="CDD" id="cd08771">
    <property type="entry name" value="DLP_1"/>
    <property type="match status" value="1"/>
</dbReference>
<dbReference type="SUPFAM" id="SSF52540">
    <property type="entry name" value="P-loop containing nucleoside triphosphate hydrolases"/>
    <property type="match status" value="1"/>
</dbReference>
<dbReference type="InterPro" id="IPR003130">
    <property type="entry name" value="GED"/>
</dbReference>
<keyword evidence="8" id="KW-1185">Reference proteome</keyword>
<evidence type="ECO:0008006" key="9">
    <source>
        <dbReference type="Google" id="ProtNLM"/>
    </source>
</evidence>
<dbReference type="SMART" id="SM00053">
    <property type="entry name" value="DYNc"/>
    <property type="match status" value="1"/>
</dbReference>
<proteinExistence type="inferred from homology"/>
<dbReference type="PANTHER" id="PTHR11566">
    <property type="entry name" value="DYNAMIN"/>
    <property type="match status" value="1"/>
</dbReference>